<dbReference type="RefSeq" id="XP_069196814.1">
    <property type="nucleotide sequence ID" value="XM_069344394.1"/>
</dbReference>
<dbReference type="EMBL" id="JBFMKM010000016">
    <property type="protein sequence ID" value="KAL1297132.1"/>
    <property type="molecule type" value="Genomic_DNA"/>
</dbReference>
<accession>A0ABR3P2X3</accession>
<reference evidence="2 3" key="1">
    <citation type="submission" date="2024-07" db="EMBL/GenBank/DDBJ databases">
        <title>Draft sequence of the Neodothiora populina.</title>
        <authorList>
            <person name="Drown D.D."/>
            <person name="Schuette U.S."/>
            <person name="Buechlein A.B."/>
            <person name="Rusch D.R."/>
            <person name="Winton L.W."/>
            <person name="Adams G.A."/>
        </authorList>
    </citation>
    <scope>NUCLEOTIDE SEQUENCE [LARGE SCALE GENOMIC DNA]</scope>
    <source>
        <strain evidence="2 3">CPC 39397</strain>
    </source>
</reference>
<feature type="compositionally biased region" description="Basic and acidic residues" evidence="1">
    <location>
        <begin position="175"/>
        <end position="187"/>
    </location>
</feature>
<dbReference type="GeneID" id="95978409"/>
<keyword evidence="3" id="KW-1185">Reference proteome</keyword>
<feature type="compositionally biased region" description="Basic residues" evidence="1">
    <location>
        <begin position="188"/>
        <end position="199"/>
    </location>
</feature>
<feature type="region of interest" description="Disordered" evidence="1">
    <location>
        <begin position="175"/>
        <end position="199"/>
    </location>
</feature>
<proteinExistence type="predicted"/>
<comment type="caution">
    <text evidence="2">The sequence shown here is derived from an EMBL/GenBank/DDBJ whole genome shotgun (WGS) entry which is preliminary data.</text>
</comment>
<evidence type="ECO:0000256" key="1">
    <source>
        <dbReference type="SAM" id="MobiDB-lite"/>
    </source>
</evidence>
<organism evidence="2 3">
    <name type="scientific">Neodothiora populina</name>
    <dbReference type="NCBI Taxonomy" id="2781224"/>
    <lineage>
        <taxon>Eukaryota</taxon>
        <taxon>Fungi</taxon>
        <taxon>Dikarya</taxon>
        <taxon>Ascomycota</taxon>
        <taxon>Pezizomycotina</taxon>
        <taxon>Dothideomycetes</taxon>
        <taxon>Dothideomycetidae</taxon>
        <taxon>Dothideales</taxon>
        <taxon>Dothioraceae</taxon>
        <taxon>Neodothiora</taxon>
    </lineage>
</organism>
<evidence type="ECO:0000313" key="3">
    <source>
        <dbReference type="Proteomes" id="UP001562354"/>
    </source>
</evidence>
<sequence>MAHATTPPTEANGVSPSYATYSSRDMPYSESFENALQHLILNASESTTDAAVPQTTVLPDANISFDQLPLPLDDHRRIYPSPVPGLRLTHPDGYLQGGPGLSPAANQDFARDFIAEKNITTHAQLRQLRDEQLHSSRDSLRERMRARHHAAQHNARILKEIQTLTDQREMELKIETRMRDEADARRERRERRKEKKSAV</sequence>
<feature type="region of interest" description="Disordered" evidence="1">
    <location>
        <begin position="1"/>
        <end position="20"/>
    </location>
</feature>
<dbReference type="Proteomes" id="UP001562354">
    <property type="component" value="Unassembled WGS sequence"/>
</dbReference>
<protein>
    <submittedName>
        <fullName evidence="2">Uncharacterized protein</fullName>
    </submittedName>
</protein>
<gene>
    <name evidence="2" type="ORF">AAFC00_004709</name>
</gene>
<evidence type="ECO:0000313" key="2">
    <source>
        <dbReference type="EMBL" id="KAL1297132.1"/>
    </source>
</evidence>
<name>A0ABR3P2X3_9PEZI</name>